<dbReference type="STRING" id="1036779.SAMN04515666_103477"/>
<keyword evidence="8" id="KW-0270">Exopolysaccharide synthesis</keyword>
<keyword evidence="7" id="KW-0472">Membrane</keyword>
<dbReference type="GO" id="GO:0005886">
    <property type="term" value="C:plasma membrane"/>
    <property type="evidence" value="ECO:0007669"/>
    <property type="project" value="UniProtKB-SubCell"/>
</dbReference>
<dbReference type="InterPro" id="IPR003362">
    <property type="entry name" value="Bact_transf"/>
</dbReference>
<dbReference type="GO" id="GO:0016780">
    <property type="term" value="F:phosphotransferase activity, for other substituted phosphate groups"/>
    <property type="evidence" value="ECO:0007669"/>
    <property type="project" value="TreeGrafter"/>
</dbReference>
<organism evidence="10 11">
    <name type="scientific">Bosea lupini</name>
    <dbReference type="NCBI Taxonomy" id="1036779"/>
    <lineage>
        <taxon>Bacteria</taxon>
        <taxon>Pseudomonadati</taxon>
        <taxon>Pseudomonadota</taxon>
        <taxon>Alphaproteobacteria</taxon>
        <taxon>Hyphomicrobiales</taxon>
        <taxon>Boseaceae</taxon>
        <taxon>Bosea</taxon>
    </lineage>
</organism>
<protein>
    <submittedName>
        <fullName evidence="10">Sugar transferase</fullName>
    </submittedName>
</protein>
<dbReference type="EMBL" id="FOAN01000003">
    <property type="protein sequence ID" value="SEL34617.1"/>
    <property type="molecule type" value="Genomic_DNA"/>
</dbReference>
<evidence type="ECO:0000256" key="5">
    <source>
        <dbReference type="ARBA" id="ARBA00022692"/>
    </source>
</evidence>
<reference evidence="11" key="1">
    <citation type="submission" date="2016-10" db="EMBL/GenBank/DDBJ databases">
        <authorList>
            <person name="Varghese N."/>
            <person name="Submissions S."/>
        </authorList>
    </citation>
    <scope>NUCLEOTIDE SEQUENCE [LARGE SCALE GENOMIC DNA]</scope>
    <source>
        <strain evidence="11">LMG 26383,CCUG 61248,R- 45681</strain>
    </source>
</reference>
<evidence type="ECO:0000313" key="10">
    <source>
        <dbReference type="EMBL" id="SEL34617.1"/>
    </source>
</evidence>
<dbReference type="Pfam" id="PF02397">
    <property type="entry name" value="Bac_transf"/>
    <property type="match status" value="1"/>
</dbReference>
<accession>A0A1H7PHU6</accession>
<evidence type="ECO:0000256" key="1">
    <source>
        <dbReference type="ARBA" id="ARBA00004236"/>
    </source>
</evidence>
<dbReference type="GO" id="GO:0000271">
    <property type="term" value="P:polysaccharide biosynthetic process"/>
    <property type="evidence" value="ECO:0007669"/>
    <property type="project" value="UniProtKB-KW"/>
</dbReference>
<evidence type="ECO:0000256" key="3">
    <source>
        <dbReference type="ARBA" id="ARBA00022475"/>
    </source>
</evidence>
<comment type="subcellular location">
    <subcellularLocation>
        <location evidence="1">Cell membrane</location>
    </subcellularLocation>
</comment>
<keyword evidence="11" id="KW-1185">Reference proteome</keyword>
<keyword evidence="6" id="KW-1133">Transmembrane helix</keyword>
<name>A0A1H7PHU6_9HYPH</name>
<dbReference type="OrthoDB" id="9808602at2"/>
<dbReference type="AlphaFoldDB" id="A0A1H7PHU6"/>
<evidence type="ECO:0000256" key="8">
    <source>
        <dbReference type="ARBA" id="ARBA00023169"/>
    </source>
</evidence>
<evidence type="ECO:0000313" key="11">
    <source>
        <dbReference type="Proteomes" id="UP000199664"/>
    </source>
</evidence>
<dbReference type="Proteomes" id="UP000199664">
    <property type="component" value="Unassembled WGS sequence"/>
</dbReference>
<keyword evidence="3" id="KW-1003">Cell membrane</keyword>
<evidence type="ECO:0000259" key="9">
    <source>
        <dbReference type="Pfam" id="PF02397"/>
    </source>
</evidence>
<dbReference type="RefSeq" id="WP_091833805.1">
    <property type="nucleotide sequence ID" value="NZ_FOAN01000003.1"/>
</dbReference>
<sequence length="230" mass="25432">MSRFPDSQNLSASFSLPMRVSQGEYRFARGVVKRGFDLTAGILLLFLLAPLMLLIAALVRAGDGGPALFKQPRVGRGGKSFRCWKFRTMACNADEALQHLLATDPAAAKEWAESQKLTRDPRITPVGAFLRRSSLDELPQLFNIIAGEMSFVGPRPIVAAERERYGEAFNHCFSVPPGLTGLWQISGRSDCSYATRISLDSQYASEWHLMLDAKILVKTVPAVLMQRGSR</sequence>
<dbReference type="PANTHER" id="PTHR30576">
    <property type="entry name" value="COLANIC BIOSYNTHESIS UDP-GLUCOSE LIPID CARRIER TRANSFERASE"/>
    <property type="match status" value="1"/>
</dbReference>
<proteinExistence type="inferred from homology"/>
<comment type="similarity">
    <text evidence="2">Belongs to the bacterial sugar transferase family.</text>
</comment>
<evidence type="ECO:0000256" key="7">
    <source>
        <dbReference type="ARBA" id="ARBA00023136"/>
    </source>
</evidence>
<keyword evidence="4 10" id="KW-0808">Transferase</keyword>
<dbReference type="PANTHER" id="PTHR30576:SF4">
    <property type="entry name" value="UNDECAPRENYL-PHOSPHATE GALACTOSE PHOSPHOTRANSFERASE"/>
    <property type="match status" value="1"/>
</dbReference>
<gene>
    <name evidence="10" type="ORF">SAMN04515666_103477</name>
</gene>
<feature type="domain" description="Bacterial sugar transferase" evidence="9">
    <location>
        <begin position="33"/>
        <end position="224"/>
    </location>
</feature>
<keyword evidence="5" id="KW-0812">Transmembrane</keyword>
<evidence type="ECO:0000256" key="2">
    <source>
        <dbReference type="ARBA" id="ARBA00006464"/>
    </source>
</evidence>
<evidence type="ECO:0000256" key="6">
    <source>
        <dbReference type="ARBA" id="ARBA00022989"/>
    </source>
</evidence>
<evidence type="ECO:0000256" key="4">
    <source>
        <dbReference type="ARBA" id="ARBA00022679"/>
    </source>
</evidence>